<sequence>MTSNFKFLGALHLLCLSLLSFQMDQTSIHEFHQIQSAEVPDLELSLSLLPAKQESTRDSHFQTIHDSEGISDQDLWMLKQVKEEDMHDPFDMPNQPSNYFDHGSISRPCTGSSKTSWLTLIPGNSDKRSVHLSRTDLIKINSHGLGTSQQVKSPKPWLTLGNESTLSEKNAGIDIPDTDVHNTIYATGVTCNNNIQTSPPRESTETIIDHPLDNISLEVPQSGSSTSMKRHIFQEFGNPSHNVIDSHQEYSIRDQQEPHPVQKDESLRNSKRLRVIATQKQKEPHTYVQGLQDDQDVEGFDDERLGIFKSHKKTKFCSSQKGIGESSQSPIIPSDFILVDTIKEISTTHNLLPQKIQNDISIWTFKLEKNVLLIMKQNQNVFGEETYPFLEAAVSRAGVVANCFLTCIKLLHEDQQHDVQGFKDYILEDGWRFIQRLFNQWVLMDWSNLRATKRREHIDDLQPHVLYNYLGTLKANRFTIGYMWVFWKRWYRESTYPQKRLLATKNCFVKHIQYSILHHGFIDFPIDPEAILQSFKPIDRIEVHKHMLKEHSLQFNRLKDSYPKSVIDYVHLVYMVHHVGTLELELLEHHEPVVEWLEGLLQHLQEEITKQGLNNEERVKSISQCVRATYSRLIPAFFGAIKLMDQSESLVSVKEKDVTISNAWTFLKAHLDQWRKSNMCNIFNCGNMENIPGYHCSGDSHTLFKAMLKLKSNFRIPFVCSGWCSFTTKNVWWEEWLNMWPTPHTAGTFFTLGSKCLAVGSLSMLWLH</sequence>
<dbReference type="KEGG" id="mlr:MELLADRAFT_103708"/>
<evidence type="ECO:0000313" key="2">
    <source>
        <dbReference type="EMBL" id="EGG09669.1"/>
    </source>
</evidence>
<protein>
    <recommendedName>
        <fullName evidence="4">Secreted protein</fullName>
    </recommendedName>
</protein>
<proteinExistence type="predicted"/>
<evidence type="ECO:0008006" key="4">
    <source>
        <dbReference type="Google" id="ProtNLM"/>
    </source>
</evidence>
<dbReference type="VEuPathDB" id="FungiDB:MELLADRAFT_103708"/>
<feature type="signal peptide" evidence="1">
    <location>
        <begin position="1"/>
        <end position="20"/>
    </location>
</feature>
<name>F4RCP9_MELLP</name>
<feature type="chain" id="PRO_5003320723" description="Secreted protein" evidence="1">
    <location>
        <begin position="21"/>
        <end position="768"/>
    </location>
</feature>
<accession>F4RCP9</accession>
<dbReference type="GeneID" id="18922055"/>
<keyword evidence="3" id="KW-1185">Reference proteome</keyword>
<evidence type="ECO:0000256" key="1">
    <source>
        <dbReference type="SAM" id="SignalP"/>
    </source>
</evidence>
<dbReference type="AlphaFoldDB" id="F4RCP9"/>
<dbReference type="Proteomes" id="UP000001072">
    <property type="component" value="Unassembled WGS sequence"/>
</dbReference>
<reference evidence="3" key="1">
    <citation type="journal article" date="2011" name="Proc. Natl. Acad. Sci. U.S.A.">
        <title>Obligate biotrophy features unraveled by the genomic analysis of rust fungi.</title>
        <authorList>
            <person name="Duplessis S."/>
            <person name="Cuomo C.A."/>
            <person name="Lin Y.-C."/>
            <person name="Aerts A."/>
            <person name="Tisserant E."/>
            <person name="Veneault-Fourrey C."/>
            <person name="Joly D.L."/>
            <person name="Hacquard S."/>
            <person name="Amselem J."/>
            <person name="Cantarel B.L."/>
            <person name="Chiu R."/>
            <person name="Coutinho P.M."/>
            <person name="Feau N."/>
            <person name="Field M."/>
            <person name="Frey P."/>
            <person name="Gelhaye E."/>
            <person name="Goldberg J."/>
            <person name="Grabherr M.G."/>
            <person name="Kodira C.D."/>
            <person name="Kohler A."/>
            <person name="Kuees U."/>
            <person name="Lindquist E.A."/>
            <person name="Lucas S.M."/>
            <person name="Mago R."/>
            <person name="Mauceli E."/>
            <person name="Morin E."/>
            <person name="Murat C."/>
            <person name="Pangilinan J.L."/>
            <person name="Park R."/>
            <person name="Pearson M."/>
            <person name="Quesneville H."/>
            <person name="Rouhier N."/>
            <person name="Sakthikumar S."/>
            <person name="Salamov A.A."/>
            <person name="Schmutz J."/>
            <person name="Selles B."/>
            <person name="Shapiro H."/>
            <person name="Tanguay P."/>
            <person name="Tuskan G.A."/>
            <person name="Henrissat B."/>
            <person name="Van de Peer Y."/>
            <person name="Rouze P."/>
            <person name="Ellis J.G."/>
            <person name="Dodds P.N."/>
            <person name="Schein J.E."/>
            <person name="Zhong S."/>
            <person name="Hamelin R.C."/>
            <person name="Grigoriev I.V."/>
            <person name="Szabo L.J."/>
            <person name="Martin F."/>
        </authorList>
    </citation>
    <scope>NUCLEOTIDE SEQUENCE [LARGE SCALE GENOMIC DNA]</scope>
    <source>
        <strain evidence="3">98AG31 / pathotype 3-4-7</strain>
    </source>
</reference>
<dbReference type="HOGENOM" id="CLU_021110_0_0_1"/>
<dbReference type="EMBL" id="GL883096">
    <property type="protein sequence ID" value="EGG09669.1"/>
    <property type="molecule type" value="Genomic_DNA"/>
</dbReference>
<organism evidence="3">
    <name type="scientific">Melampsora larici-populina (strain 98AG31 / pathotype 3-4-7)</name>
    <name type="common">Poplar leaf rust fungus</name>
    <dbReference type="NCBI Taxonomy" id="747676"/>
    <lineage>
        <taxon>Eukaryota</taxon>
        <taxon>Fungi</taxon>
        <taxon>Dikarya</taxon>
        <taxon>Basidiomycota</taxon>
        <taxon>Pucciniomycotina</taxon>
        <taxon>Pucciniomycetes</taxon>
        <taxon>Pucciniales</taxon>
        <taxon>Melampsoraceae</taxon>
        <taxon>Melampsora</taxon>
    </lineage>
</organism>
<evidence type="ECO:0000313" key="3">
    <source>
        <dbReference type="Proteomes" id="UP000001072"/>
    </source>
</evidence>
<dbReference type="InParanoid" id="F4RCP9"/>
<dbReference type="RefSeq" id="XP_007406723.1">
    <property type="nucleotide sequence ID" value="XM_007406661.1"/>
</dbReference>
<keyword evidence="1" id="KW-0732">Signal</keyword>
<dbReference type="OrthoDB" id="10491614at2759"/>
<gene>
    <name evidence="2" type="ORF">MELLADRAFT_103708</name>
</gene>